<dbReference type="PRINTS" id="PR00081">
    <property type="entry name" value="GDHRDH"/>
</dbReference>
<keyword evidence="2" id="KW-0560">Oxidoreductase</keyword>
<sequence length="333" mass="36394">MSLESLLIKANRIITRLSAAVFPMNRTLMLIGVVLGICIRWLRNQRRKRSSALKGKTVVINGVQSGIGMYTAFELGARGATVVVVDCSDSCSSACANIIDSRNGRAFCFSCDTSDEKMIQDRLVTPLKRLLHEKQIGPVELIIDVNVRPPCDAQLSPPLHKLPIDSIRREFDVAAMGHFTVIKAFLSDMVESNRGCVAIVSSSAAVTGVANQVHFCANQFAAMGLTEALRVELREYGNIGVSVFWACVHLNMIDPIYHGESFLSQSSCPRLRLQQAARDIVNGICEGQGTIYIPRYLRYIPSLRLISSATVFHSICAALGLSGGHNLLSNLQD</sequence>
<dbReference type="GO" id="GO:0016616">
    <property type="term" value="F:oxidoreductase activity, acting on the CH-OH group of donors, NAD or NADP as acceptor"/>
    <property type="evidence" value="ECO:0007669"/>
    <property type="project" value="TreeGrafter"/>
</dbReference>
<dbReference type="EMBL" id="HACM01009885">
    <property type="protein sequence ID" value="CRZ10327.1"/>
    <property type="molecule type" value="Transcribed_RNA"/>
</dbReference>
<feature type="transmembrane region" description="Helical" evidence="3">
    <location>
        <begin position="20"/>
        <end position="42"/>
    </location>
</feature>
<name>A0A0H5R9H4_9EUKA</name>
<keyword evidence="3" id="KW-0812">Transmembrane</keyword>
<dbReference type="InterPro" id="IPR036291">
    <property type="entry name" value="NAD(P)-bd_dom_sf"/>
</dbReference>
<protein>
    <submittedName>
        <fullName evidence="4">Uncharacterized protein</fullName>
    </submittedName>
</protein>
<reference evidence="4" key="1">
    <citation type="submission" date="2015-04" db="EMBL/GenBank/DDBJ databases">
        <title>The genome sequence of the plant pathogenic Rhizarian Plasmodiophora brassicae reveals insights in its biotrophic life cycle and the origin of chitin synthesis.</title>
        <authorList>
            <person name="Schwelm A."/>
            <person name="Fogelqvist J."/>
            <person name="Knaust A."/>
            <person name="Julke S."/>
            <person name="Lilja T."/>
            <person name="Dhandapani V."/>
            <person name="Bonilla-Rosso G."/>
            <person name="Karlsson M."/>
            <person name="Shevchenko A."/>
            <person name="Choi S.R."/>
            <person name="Kim H.G."/>
            <person name="Park J.Y."/>
            <person name="Lim Y.P."/>
            <person name="Ludwig-Muller J."/>
            <person name="Dixelius C."/>
        </authorList>
    </citation>
    <scope>NUCLEOTIDE SEQUENCE</scope>
    <source>
        <tissue evidence="4">Potato root galls</tissue>
    </source>
</reference>
<evidence type="ECO:0000256" key="2">
    <source>
        <dbReference type="ARBA" id="ARBA00023002"/>
    </source>
</evidence>
<dbReference type="Gene3D" id="3.40.50.720">
    <property type="entry name" value="NAD(P)-binding Rossmann-like Domain"/>
    <property type="match status" value="1"/>
</dbReference>
<dbReference type="PANTHER" id="PTHR24322:SF736">
    <property type="entry name" value="RETINOL DEHYDROGENASE 10"/>
    <property type="match status" value="1"/>
</dbReference>
<dbReference type="AlphaFoldDB" id="A0A0H5R9H4"/>
<keyword evidence="3" id="KW-1133">Transmembrane helix</keyword>
<organism evidence="4">
    <name type="scientific">Spongospora subterranea</name>
    <dbReference type="NCBI Taxonomy" id="70186"/>
    <lineage>
        <taxon>Eukaryota</taxon>
        <taxon>Sar</taxon>
        <taxon>Rhizaria</taxon>
        <taxon>Endomyxa</taxon>
        <taxon>Phytomyxea</taxon>
        <taxon>Plasmodiophorida</taxon>
        <taxon>Plasmodiophoridae</taxon>
        <taxon>Spongospora</taxon>
    </lineage>
</organism>
<proteinExistence type="inferred from homology"/>
<evidence type="ECO:0000256" key="3">
    <source>
        <dbReference type="SAM" id="Phobius"/>
    </source>
</evidence>
<dbReference type="SUPFAM" id="SSF51735">
    <property type="entry name" value="NAD(P)-binding Rossmann-fold domains"/>
    <property type="match status" value="1"/>
</dbReference>
<keyword evidence="3" id="KW-0472">Membrane</keyword>
<dbReference type="InterPro" id="IPR002347">
    <property type="entry name" value="SDR_fam"/>
</dbReference>
<dbReference type="Pfam" id="PF00106">
    <property type="entry name" value="adh_short"/>
    <property type="match status" value="1"/>
</dbReference>
<evidence type="ECO:0000313" key="4">
    <source>
        <dbReference type="EMBL" id="CRZ10327.1"/>
    </source>
</evidence>
<evidence type="ECO:0000256" key="1">
    <source>
        <dbReference type="ARBA" id="ARBA00006484"/>
    </source>
</evidence>
<accession>A0A0H5R9H4</accession>
<comment type="similarity">
    <text evidence="1">Belongs to the short-chain dehydrogenases/reductases (SDR) family.</text>
</comment>
<dbReference type="PANTHER" id="PTHR24322">
    <property type="entry name" value="PKSB"/>
    <property type="match status" value="1"/>
</dbReference>